<evidence type="ECO:0000313" key="2">
    <source>
        <dbReference type="Proteomes" id="UP000807504"/>
    </source>
</evidence>
<organism evidence="1 2">
    <name type="scientific">Argiope bruennichi</name>
    <name type="common">Wasp spider</name>
    <name type="synonym">Aranea bruennichi</name>
    <dbReference type="NCBI Taxonomy" id="94029"/>
    <lineage>
        <taxon>Eukaryota</taxon>
        <taxon>Metazoa</taxon>
        <taxon>Ecdysozoa</taxon>
        <taxon>Arthropoda</taxon>
        <taxon>Chelicerata</taxon>
        <taxon>Arachnida</taxon>
        <taxon>Araneae</taxon>
        <taxon>Araneomorphae</taxon>
        <taxon>Entelegynae</taxon>
        <taxon>Araneoidea</taxon>
        <taxon>Araneidae</taxon>
        <taxon>Argiope</taxon>
    </lineage>
</organism>
<keyword evidence="2" id="KW-1185">Reference proteome</keyword>
<proteinExistence type="predicted"/>
<reference evidence="1" key="2">
    <citation type="submission" date="2020-06" db="EMBL/GenBank/DDBJ databases">
        <authorList>
            <person name="Sheffer M."/>
        </authorList>
    </citation>
    <scope>NUCLEOTIDE SEQUENCE</scope>
</reference>
<gene>
    <name evidence="1" type="ORF">HNY73_019796</name>
</gene>
<sequence>MSLRNSDFGETLVFAEDLICDFFKKFEIHFNPTTGGEKYRNPFRRIFNEDILWVVCFFSHLPTKPCYEMNYFPRGYSVLDFLHFCGKKALEALRDVQNGITWAGDYAILSITFCLTQFMLSGEFERNGGWFELKEVSSKLCKFHVFCSVVCIGNRYVQTSGENGENAINGCELAALKQTSGENGENAINGCELAALKNS</sequence>
<protein>
    <submittedName>
        <fullName evidence="1">Uncharacterized protein</fullName>
    </submittedName>
</protein>
<dbReference type="EMBL" id="JABXBU010002230">
    <property type="protein sequence ID" value="KAF8766763.1"/>
    <property type="molecule type" value="Genomic_DNA"/>
</dbReference>
<name>A0A8T0E4Q8_ARGBR</name>
<accession>A0A8T0E4Q8</accession>
<dbReference type="Proteomes" id="UP000807504">
    <property type="component" value="Unassembled WGS sequence"/>
</dbReference>
<evidence type="ECO:0000313" key="1">
    <source>
        <dbReference type="EMBL" id="KAF8766763.1"/>
    </source>
</evidence>
<reference evidence="1" key="1">
    <citation type="journal article" date="2020" name="bioRxiv">
        <title>Chromosome-level reference genome of the European wasp spider Argiope bruennichi: a resource for studies on range expansion and evolutionary adaptation.</title>
        <authorList>
            <person name="Sheffer M.M."/>
            <person name="Hoppe A."/>
            <person name="Krehenwinkel H."/>
            <person name="Uhl G."/>
            <person name="Kuss A.W."/>
            <person name="Jensen L."/>
            <person name="Jensen C."/>
            <person name="Gillespie R.G."/>
            <person name="Hoff K.J."/>
            <person name="Prost S."/>
        </authorList>
    </citation>
    <scope>NUCLEOTIDE SEQUENCE</scope>
</reference>
<comment type="caution">
    <text evidence="1">The sequence shown here is derived from an EMBL/GenBank/DDBJ whole genome shotgun (WGS) entry which is preliminary data.</text>
</comment>
<dbReference type="AlphaFoldDB" id="A0A8T0E4Q8"/>